<dbReference type="PANTHER" id="PTHR13318">
    <property type="entry name" value="PARTNER OF PAIRED, ISOFORM B-RELATED"/>
    <property type="match status" value="1"/>
</dbReference>
<organism evidence="3 4">
    <name type="scientific">Naegleria fowleri</name>
    <name type="common">Brain eating amoeba</name>
    <dbReference type="NCBI Taxonomy" id="5763"/>
    <lineage>
        <taxon>Eukaryota</taxon>
        <taxon>Discoba</taxon>
        <taxon>Heterolobosea</taxon>
        <taxon>Tetramitia</taxon>
        <taxon>Eutetramitia</taxon>
        <taxon>Vahlkampfiidae</taxon>
        <taxon>Naegleria</taxon>
    </lineage>
</organism>
<dbReference type="InterPro" id="IPR032675">
    <property type="entry name" value="LRR_dom_sf"/>
</dbReference>
<keyword evidence="4" id="KW-1185">Reference proteome</keyword>
<evidence type="ECO:0000259" key="2">
    <source>
        <dbReference type="PROSITE" id="PS50195"/>
    </source>
</evidence>
<dbReference type="VEuPathDB" id="AmoebaDB:FDP41_007211"/>
<protein>
    <recommendedName>
        <fullName evidence="2">PX domain-containing protein</fullName>
    </recommendedName>
</protein>
<gene>
    <name evidence="3" type="ORF">FDP41_007211</name>
</gene>
<feature type="region of interest" description="Disordered" evidence="1">
    <location>
        <begin position="957"/>
        <end position="992"/>
    </location>
</feature>
<dbReference type="SUPFAM" id="SSF52047">
    <property type="entry name" value="RNI-like"/>
    <property type="match status" value="1"/>
</dbReference>
<dbReference type="CDD" id="cd09917">
    <property type="entry name" value="F-box_SF"/>
    <property type="match status" value="1"/>
</dbReference>
<name>A0A6A5BID1_NAEFO</name>
<evidence type="ECO:0000256" key="1">
    <source>
        <dbReference type="SAM" id="MobiDB-lite"/>
    </source>
</evidence>
<dbReference type="GO" id="GO:0035091">
    <property type="term" value="F:phosphatidylinositol binding"/>
    <property type="evidence" value="ECO:0007669"/>
    <property type="project" value="InterPro"/>
</dbReference>
<dbReference type="VEuPathDB" id="AmoebaDB:NF0054260"/>
<dbReference type="Pfam" id="PF00787">
    <property type="entry name" value="PX"/>
    <property type="match status" value="1"/>
</dbReference>
<reference evidence="3 4" key="1">
    <citation type="journal article" date="2019" name="Sci. Rep.">
        <title>Nanopore sequencing improves the draft genome of the human pathogenic amoeba Naegleria fowleri.</title>
        <authorList>
            <person name="Liechti N."/>
            <person name="Schurch N."/>
            <person name="Bruggmann R."/>
            <person name="Wittwer M."/>
        </authorList>
    </citation>
    <scope>NUCLEOTIDE SEQUENCE [LARGE SCALE GENOMIC DNA]</scope>
    <source>
        <strain evidence="3 4">ATCC 30894</strain>
    </source>
</reference>
<feature type="compositionally biased region" description="Low complexity" evidence="1">
    <location>
        <begin position="56"/>
        <end position="83"/>
    </location>
</feature>
<dbReference type="InterPro" id="IPR036871">
    <property type="entry name" value="PX_dom_sf"/>
</dbReference>
<accession>A0A6A5BID1</accession>
<feature type="compositionally biased region" description="Low complexity" evidence="1">
    <location>
        <begin position="8"/>
        <end position="38"/>
    </location>
</feature>
<dbReference type="GeneID" id="68114429"/>
<dbReference type="SUPFAM" id="SSF64268">
    <property type="entry name" value="PX domain"/>
    <property type="match status" value="1"/>
</dbReference>
<dbReference type="Gene3D" id="3.30.1520.10">
    <property type="entry name" value="Phox-like domain"/>
    <property type="match status" value="1"/>
</dbReference>
<sequence length="1008" mass="113293">MSNHKDSSPTNTDDTSTPSGNHTTTSDATTATTGNTNDKLNVPNTRYHHHRRRSGSQPTTTSSYLSSLSPNNSNNFTPASNNTLTPLDIARLTSSMSSTSSSKSPSSSSFASTNSSSSTSSFGCNAFPPTSVNHHLHSTITHSLSNPNLTLLYTNTSTNNINNSTKANSPSAMSNSSIVTHLIPPLFLNRQLTTPSPPPQMNHSNSNIISNTPNYFKNSPAFGSSLPMPRKRRTTLQRNGSNFITDNLLDLYLKSGVGTNSFGVGSLSQDNTGSISPTSYVTSYGGVHTIHDNYYGNIDNNSQNQQFRYHTKVDIIDVIYSDSASNIHMPYQQYQILLHNQHSQKRASNSHLNGALQDSIWNEPMSPTKKGHYDDLSSSSTSTPNNSNQKGPHLIYVLRVRKGSMFSRSWILEKRYSQFSKLHKALVKEHKQKMKSISQKGASELELPKLPPKMLIGNFKPENVQKRKEALQTYLDLICKGNSELDSYFSSEPKESEYLSYESVIEFLKLDIEEIAPIYRLSNDLFLSIFQFCIFEEIFPVLSLVCKWWNRIIYQSFKSLDMVYCNENVFFLKVSVAIDTIEDLSNLILRFNNLVNLRLHRFYELDDKRLNVIIKNCRYLENMEIVDCGLILPTVPLFRYRTVTLTEYTTMKTVDFSNNRKLYNILFKNEMNEFGQPSRPSNISNTINNNNGNPTISTINIRNSPPSSIYPIGQSLFHLDLTNTVITDDTLCEILIKLNGVLQTLNISQCKKLVNPLIEMRHLETLVMRYCTNVTKPILKCNGLQYLDISYTNINDEALFTGIVQQKTSVDLLTLRANSCHQLKQPRLPIGIPLEVQIDSPLAMIHNPPTIIIQAFSKLFRLELSACCNLKEPQFEFSSNSQLHYVDLRISPVSSSTVRAVLEYMNSRIEQLKQQFAVPMIPFRPNSPPPQEARLITNAVEAFDVFQPQLDFANAYPNTSSSSASNSNIHNTNIRAQPPQRRQSFGSTATPRHQIAMASSNGIFAFLL</sequence>
<dbReference type="OrthoDB" id="10254720at2759"/>
<dbReference type="SMART" id="SM00312">
    <property type="entry name" value="PX"/>
    <property type="match status" value="1"/>
</dbReference>
<proteinExistence type="predicted"/>
<feature type="region of interest" description="Disordered" evidence="1">
    <location>
        <begin position="1"/>
        <end position="83"/>
    </location>
</feature>
<comment type="caution">
    <text evidence="3">The sequence shown here is derived from an EMBL/GenBank/DDBJ whole genome shotgun (WGS) entry which is preliminary data.</text>
</comment>
<dbReference type="PROSITE" id="PS50195">
    <property type="entry name" value="PX"/>
    <property type="match status" value="1"/>
</dbReference>
<feature type="domain" description="PX" evidence="2">
    <location>
        <begin position="374"/>
        <end position="515"/>
    </location>
</feature>
<dbReference type="Gene3D" id="3.80.10.10">
    <property type="entry name" value="Ribonuclease Inhibitor"/>
    <property type="match status" value="1"/>
</dbReference>
<feature type="region of interest" description="Disordered" evidence="1">
    <location>
        <begin position="96"/>
        <end position="115"/>
    </location>
</feature>
<dbReference type="VEuPathDB" id="AmoebaDB:NfTy_009590"/>
<dbReference type="EMBL" id="VFQX01000058">
    <property type="protein sequence ID" value="KAF0973824.1"/>
    <property type="molecule type" value="Genomic_DNA"/>
</dbReference>
<dbReference type="RefSeq" id="XP_044558537.1">
    <property type="nucleotide sequence ID" value="XM_044710932.1"/>
</dbReference>
<dbReference type="GO" id="GO:0019005">
    <property type="term" value="C:SCF ubiquitin ligase complex"/>
    <property type="evidence" value="ECO:0007669"/>
    <property type="project" value="TreeGrafter"/>
</dbReference>
<dbReference type="InterPro" id="IPR001683">
    <property type="entry name" value="PX_dom"/>
</dbReference>
<dbReference type="GO" id="GO:0031146">
    <property type="term" value="P:SCF-dependent proteasomal ubiquitin-dependent protein catabolic process"/>
    <property type="evidence" value="ECO:0007669"/>
    <property type="project" value="TreeGrafter"/>
</dbReference>
<feature type="compositionally biased region" description="Polar residues" evidence="1">
    <location>
        <begin position="980"/>
        <end position="992"/>
    </location>
</feature>
<feature type="region of interest" description="Disordered" evidence="1">
    <location>
        <begin position="360"/>
        <end position="391"/>
    </location>
</feature>
<feature type="compositionally biased region" description="Low complexity" evidence="1">
    <location>
        <begin position="957"/>
        <end position="973"/>
    </location>
</feature>
<feature type="compositionally biased region" description="Low complexity" evidence="1">
    <location>
        <begin position="377"/>
        <end position="388"/>
    </location>
</feature>
<evidence type="ECO:0000313" key="3">
    <source>
        <dbReference type="EMBL" id="KAF0973824.1"/>
    </source>
</evidence>
<evidence type="ECO:0000313" key="4">
    <source>
        <dbReference type="Proteomes" id="UP000444721"/>
    </source>
</evidence>
<dbReference type="Proteomes" id="UP000444721">
    <property type="component" value="Unassembled WGS sequence"/>
</dbReference>
<dbReference type="AlphaFoldDB" id="A0A6A5BID1"/>